<evidence type="ECO:0000256" key="3">
    <source>
        <dbReference type="RuleBase" id="RU000363"/>
    </source>
</evidence>
<dbReference type="SUPFAM" id="SSF51735">
    <property type="entry name" value="NAD(P)-binding Rossmann-fold domains"/>
    <property type="match status" value="1"/>
</dbReference>
<comment type="similarity">
    <text evidence="1 3">Belongs to the short-chain dehydrogenases/reductases (SDR) family.</text>
</comment>
<sequence>MNGQQIALVTGASSGMGKVIAKQLIKDGLTVIVAARRVGKMDDLEGLGAHPIALDISKEESITEAVHIIRERFGGVDVLVNNAGFGLYGALEDVPMHDARYQFEVNVFGLAHLTQLLVPYMRERRAGKIINISSVGGKIYTPLGAWYHATKHALEGMSDCLRLELSQFGIDVVVVEPGLIETEFGDVVEGPMLKHSGTGPYKELAARVARATAESYKPGGASSPQIIADIVSRAIKSSRPKTRYAAGKYAKLLINLRKWLGDRIFDRIVMSVVG</sequence>
<dbReference type="InterPro" id="IPR002347">
    <property type="entry name" value="SDR_fam"/>
</dbReference>
<evidence type="ECO:0000256" key="1">
    <source>
        <dbReference type="ARBA" id="ARBA00006484"/>
    </source>
</evidence>
<reference evidence="4 5" key="1">
    <citation type="submission" date="2023-02" db="EMBL/GenBank/DDBJ databases">
        <title>Devosia algicola sp. nov., isolated from the phycosphere of marine algae.</title>
        <authorList>
            <person name="Kim J.M."/>
            <person name="Lee J.K."/>
            <person name="Choi B.J."/>
            <person name="Bayburt H."/>
            <person name="Jeon C.O."/>
        </authorList>
    </citation>
    <scope>NUCLEOTIDE SEQUENCE [LARGE SCALE GENOMIC DNA]</scope>
    <source>
        <strain evidence="4 5">G20-9</strain>
    </source>
</reference>
<dbReference type="PANTHER" id="PTHR44169">
    <property type="entry name" value="NADPH-DEPENDENT 1-ACYLDIHYDROXYACETONE PHOSPHATE REDUCTASE"/>
    <property type="match status" value="1"/>
</dbReference>
<dbReference type="RefSeq" id="WP_282219407.1">
    <property type="nucleotide sequence ID" value="NZ_CP118246.1"/>
</dbReference>
<dbReference type="CDD" id="cd05374">
    <property type="entry name" value="17beta-HSD-like_SDR_c"/>
    <property type="match status" value="1"/>
</dbReference>
<gene>
    <name evidence="4" type="ORF">PSQ19_01965</name>
</gene>
<dbReference type="Proteomes" id="UP001220530">
    <property type="component" value="Chromosome"/>
</dbReference>
<dbReference type="Gene3D" id="3.40.50.720">
    <property type="entry name" value="NAD(P)-binding Rossmann-like Domain"/>
    <property type="match status" value="1"/>
</dbReference>
<organism evidence="4 5">
    <name type="scientific">Devosia algicola</name>
    <dbReference type="NCBI Taxonomy" id="3026418"/>
    <lineage>
        <taxon>Bacteria</taxon>
        <taxon>Pseudomonadati</taxon>
        <taxon>Pseudomonadota</taxon>
        <taxon>Alphaproteobacteria</taxon>
        <taxon>Hyphomicrobiales</taxon>
        <taxon>Devosiaceae</taxon>
        <taxon>Devosia</taxon>
    </lineage>
</organism>
<name>A0ABY7YNW3_9HYPH</name>
<dbReference type="PANTHER" id="PTHR44169:SF6">
    <property type="entry name" value="NADPH-DEPENDENT 1-ACYLDIHYDROXYACETONE PHOSPHATE REDUCTASE"/>
    <property type="match status" value="1"/>
</dbReference>
<accession>A0ABY7YNW3</accession>
<keyword evidence="5" id="KW-1185">Reference proteome</keyword>
<dbReference type="EMBL" id="CP118246">
    <property type="protein sequence ID" value="WDR03005.1"/>
    <property type="molecule type" value="Genomic_DNA"/>
</dbReference>
<dbReference type="Pfam" id="PF00106">
    <property type="entry name" value="adh_short"/>
    <property type="match status" value="1"/>
</dbReference>
<dbReference type="PRINTS" id="PR00080">
    <property type="entry name" value="SDRFAMILY"/>
</dbReference>
<keyword evidence="2" id="KW-0560">Oxidoreductase</keyword>
<evidence type="ECO:0000313" key="5">
    <source>
        <dbReference type="Proteomes" id="UP001220530"/>
    </source>
</evidence>
<proteinExistence type="inferred from homology"/>
<evidence type="ECO:0000313" key="4">
    <source>
        <dbReference type="EMBL" id="WDR03005.1"/>
    </source>
</evidence>
<dbReference type="PRINTS" id="PR00081">
    <property type="entry name" value="GDHRDH"/>
</dbReference>
<dbReference type="InterPro" id="IPR036291">
    <property type="entry name" value="NAD(P)-bd_dom_sf"/>
</dbReference>
<protein>
    <submittedName>
        <fullName evidence="4">Oxidoreductase</fullName>
    </submittedName>
</protein>
<evidence type="ECO:0000256" key="2">
    <source>
        <dbReference type="ARBA" id="ARBA00023002"/>
    </source>
</evidence>
<dbReference type="NCBIfam" id="NF004826">
    <property type="entry name" value="PRK06182.1"/>
    <property type="match status" value="1"/>
</dbReference>